<evidence type="ECO:0000259" key="5">
    <source>
        <dbReference type="PROSITE" id="PS51118"/>
    </source>
</evidence>
<evidence type="ECO:0000256" key="1">
    <source>
        <dbReference type="ARBA" id="ARBA00022679"/>
    </source>
</evidence>
<dbReference type="SUPFAM" id="SSF52467">
    <property type="entry name" value="DHS-like NAD/FAD-binding domain"/>
    <property type="match status" value="1"/>
</dbReference>
<dbReference type="GO" id="GO:0016740">
    <property type="term" value="F:transferase activity"/>
    <property type="evidence" value="ECO:0007669"/>
    <property type="project" value="UniProtKB-KW"/>
</dbReference>
<dbReference type="InterPro" id="IPR036388">
    <property type="entry name" value="WH-like_DNA-bd_sf"/>
</dbReference>
<evidence type="ECO:0000313" key="6">
    <source>
        <dbReference type="EMBL" id="MBU9736417.1"/>
    </source>
</evidence>
<dbReference type="PANTHER" id="PTHR33204:SF37">
    <property type="entry name" value="HTH-TYPE TRANSCRIPTIONAL REGULATOR YODB"/>
    <property type="match status" value="1"/>
</dbReference>
<evidence type="ECO:0000256" key="4">
    <source>
        <dbReference type="ARBA" id="ARBA00023163"/>
    </source>
</evidence>
<dbReference type="RefSeq" id="WP_330656659.1">
    <property type="nucleotide sequence ID" value="NZ_JAHQCW010000009.1"/>
</dbReference>
<keyword evidence="2" id="KW-0805">Transcription regulation</keyword>
<keyword evidence="4" id="KW-0804">Transcription</keyword>
<dbReference type="PANTHER" id="PTHR33204">
    <property type="entry name" value="TRANSCRIPTIONAL REGULATOR, MARR FAMILY"/>
    <property type="match status" value="1"/>
</dbReference>
<dbReference type="InterPro" id="IPR026591">
    <property type="entry name" value="Sirtuin_cat_small_dom_sf"/>
</dbReference>
<keyword evidence="1" id="KW-0808">Transferase</keyword>
<dbReference type="Gene3D" id="1.10.10.10">
    <property type="entry name" value="Winged helix-like DNA-binding domain superfamily/Winged helix DNA-binding domain"/>
    <property type="match status" value="1"/>
</dbReference>
<dbReference type="InterPro" id="IPR036390">
    <property type="entry name" value="WH_DNA-bd_sf"/>
</dbReference>
<reference evidence="6" key="1">
    <citation type="submission" date="2021-06" db="EMBL/GenBank/DDBJ databases">
        <title>Description of novel taxa of the family Lachnospiraceae.</title>
        <authorList>
            <person name="Chaplin A.V."/>
            <person name="Sokolova S.R."/>
            <person name="Pikina A.P."/>
            <person name="Korzhanova M."/>
            <person name="Belova V."/>
            <person name="Korostin D."/>
            <person name="Efimov B.A."/>
        </authorList>
    </citation>
    <scope>NUCLEOTIDE SEQUENCE</scope>
    <source>
        <strain evidence="6">ASD5720</strain>
    </source>
</reference>
<keyword evidence="7" id="KW-1185">Reference proteome</keyword>
<dbReference type="EMBL" id="JAHQCW010000009">
    <property type="protein sequence ID" value="MBU9736417.1"/>
    <property type="molecule type" value="Genomic_DNA"/>
</dbReference>
<organism evidence="6 7">
    <name type="scientific">Diplocloster agilis</name>
    <dbReference type="NCBI Taxonomy" id="2850323"/>
    <lineage>
        <taxon>Bacteria</taxon>
        <taxon>Bacillati</taxon>
        <taxon>Bacillota</taxon>
        <taxon>Clostridia</taxon>
        <taxon>Lachnospirales</taxon>
        <taxon>Lachnospiraceae</taxon>
        <taxon>Diplocloster</taxon>
    </lineage>
</organism>
<evidence type="ECO:0000256" key="3">
    <source>
        <dbReference type="ARBA" id="ARBA00023125"/>
    </source>
</evidence>
<dbReference type="AlphaFoldDB" id="A0A949K6Y4"/>
<dbReference type="InterPro" id="IPR002577">
    <property type="entry name" value="HTH_HxlR"/>
</dbReference>
<dbReference type="SUPFAM" id="SSF46785">
    <property type="entry name" value="Winged helix' DNA-binding domain"/>
    <property type="match status" value="1"/>
</dbReference>
<dbReference type="Pfam" id="PF01638">
    <property type="entry name" value="HxlR"/>
    <property type="match status" value="1"/>
</dbReference>
<gene>
    <name evidence="6" type="ORF">KTH89_07705</name>
</gene>
<proteinExistence type="predicted"/>
<name>A0A949K6Y4_9FIRM</name>
<feature type="domain" description="HTH hxlR-type" evidence="5">
    <location>
        <begin position="10"/>
        <end position="108"/>
    </location>
</feature>
<evidence type="ECO:0000313" key="7">
    <source>
        <dbReference type="Proteomes" id="UP000712157"/>
    </source>
</evidence>
<evidence type="ECO:0000256" key="2">
    <source>
        <dbReference type="ARBA" id="ARBA00023015"/>
    </source>
</evidence>
<dbReference type="Proteomes" id="UP000712157">
    <property type="component" value="Unassembled WGS sequence"/>
</dbReference>
<dbReference type="PROSITE" id="PS51118">
    <property type="entry name" value="HTH_HXLR"/>
    <property type="match status" value="1"/>
</dbReference>
<dbReference type="Gene3D" id="3.40.50.1220">
    <property type="entry name" value="TPP-binding domain"/>
    <property type="match status" value="1"/>
</dbReference>
<sequence>MSYHETTTTDPLTGMIQLIGGRWKLMIMRELTAGPRRFGDLRRSLGDISQKVLTDALRTMEDDGLIHRVVYPEVTLHVEYSLTALGYEMTALLRTMTSCYANYITSVENLERSPKPSESTAFYKSSTTAATIELPDYKTRIRTAKALMADADYIIAGTGSGINVASNINLFDKKTAKRLFPAYYEQGFNCIDDMINAFSQISPENELAYWDFWSEYLWEFRYRHPASQAHLDLFHILKDKSHFVVSSNADGQLEKTGLDLKHIYLPLGSYSYLQCAFSCEEKVYDAQPYIEKILADTDSRIGIRPESIPRCPSCGDYLVPNHYRCRNVSLASADRLAHRKDFLYFLNHSLGKRVVFLEIGSGFRLQNIIRRPFEDFTRKNERACLIRINSKFPQITDERLLEQALSFGENEAEVLHDLAYEGQLTPADDARA</sequence>
<keyword evidence="3" id="KW-0238">DNA-binding</keyword>
<dbReference type="InterPro" id="IPR029035">
    <property type="entry name" value="DHS-like_NAD/FAD-binding_dom"/>
</dbReference>
<accession>A0A949K6Y4</accession>
<dbReference type="Gene3D" id="3.30.1600.10">
    <property type="entry name" value="SIR2/SIRT2 'Small Domain"/>
    <property type="match status" value="1"/>
</dbReference>
<protein>
    <submittedName>
        <fullName evidence="6">Winged helix-turn-helix transcriptional regulator</fullName>
    </submittedName>
</protein>
<dbReference type="GO" id="GO:0003677">
    <property type="term" value="F:DNA binding"/>
    <property type="evidence" value="ECO:0007669"/>
    <property type="project" value="UniProtKB-KW"/>
</dbReference>
<comment type="caution">
    <text evidence="6">The sequence shown here is derived from an EMBL/GenBank/DDBJ whole genome shotgun (WGS) entry which is preliminary data.</text>
</comment>